<evidence type="ECO:0000256" key="10">
    <source>
        <dbReference type="ARBA" id="ARBA00023121"/>
    </source>
</evidence>
<dbReference type="PROSITE" id="PS51847">
    <property type="entry name" value="SMP"/>
    <property type="match status" value="1"/>
</dbReference>
<feature type="compositionally biased region" description="Basic and acidic residues" evidence="12">
    <location>
        <begin position="27"/>
        <end position="41"/>
    </location>
</feature>
<feature type="region of interest" description="Disordered" evidence="12">
    <location>
        <begin position="185"/>
        <end position="211"/>
    </location>
</feature>
<organism evidence="16">
    <name type="scientific">Micromonas pusilla</name>
    <name type="common">Picoplanktonic green alga</name>
    <name type="synonym">Chromulina pusilla</name>
    <dbReference type="NCBI Taxonomy" id="38833"/>
    <lineage>
        <taxon>Eukaryota</taxon>
        <taxon>Viridiplantae</taxon>
        <taxon>Chlorophyta</taxon>
        <taxon>Mamiellophyceae</taxon>
        <taxon>Mamiellales</taxon>
        <taxon>Mamiellaceae</taxon>
        <taxon>Micromonas</taxon>
    </lineage>
</organism>
<keyword evidence="8 13" id="KW-1133">Transmembrane helix</keyword>
<comment type="subcellular location">
    <subcellularLocation>
        <location evidence="1">Membrane</location>
        <topology evidence="1">Single-pass membrane protein</topology>
    </subcellularLocation>
</comment>
<evidence type="ECO:0000256" key="5">
    <source>
        <dbReference type="ARBA" id="ARBA00022723"/>
    </source>
</evidence>
<keyword evidence="9" id="KW-0445">Lipid transport</keyword>
<feature type="domain" description="C2" evidence="14">
    <location>
        <begin position="777"/>
        <end position="916"/>
    </location>
</feature>
<feature type="transmembrane region" description="Helical" evidence="13">
    <location>
        <begin position="308"/>
        <end position="332"/>
    </location>
</feature>
<proteinExistence type="inferred from homology"/>
<dbReference type="InterPro" id="IPR000008">
    <property type="entry name" value="C2_dom"/>
</dbReference>
<dbReference type="GO" id="GO:0008289">
    <property type="term" value="F:lipid binding"/>
    <property type="evidence" value="ECO:0007669"/>
    <property type="project" value="UniProtKB-KW"/>
</dbReference>
<comment type="similarity">
    <text evidence="2">Belongs to the synaptotagmin family.</text>
</comment>
<evidence type="ECO:0000256" key="1">
    <source>
        <dbReference type="ARBA" id="ARBA00004167"/>
    </source>
</evidence>
<dbReference type="GO" id="GO:0006869">
    <property type="term" value="P:lipid transport"/>
    <property type="evidence" value="ECO:0007669"/>
    <property type="project" value="UniProtKB-KW"/>
</dbReference>
<keyword evidence="3" id="KW-0813">Transport</keyword>
<dbReference type="PROSITE" id="PS50004">
    <property type="entry name" value="C2"/>
    <property type="match status" value="2"/>
</dbReference>
<dbReference type="InterPro" id="IPR039010">
    <property type="entry name" value="Synaptotagmin_SMP"/>
</dbReference>
<feature type="compositionally biased region" description="Basic and acidic residues" evidence="12">
    <location>
        <begin position="201"/>
        <end position="211"/>
    </location>
</feature>
<evidence type="ECO:0000256" key="8">
    <source>
        <dbReference type="ARBA" id="ARBA00022989"/>
    </source>
</evidence>
<dbReference type="InterPro" id="IPR045050">
    <property type="entry name" value="Synaptotagmin_plant"/>
</dbReference>
<keyword evidence="10" id="KW-0446">Lipid-binding</keyword>
<accession>A0A7S0CQ54</accession>
<dbReference type="EMBL" id="HBEN01000827">
    <property type="protein sequence ID" value="CAD8430001.1"/>
    <property type="molecule type" value="Transcribed_RNA"/>
</dbReference>
<evidence type="ECO:0000256" key="3">
    <source>
        <dbReference type="ARBA" id="ARBA00022448"/>
    </source>
</evidence>
<dbReference type="PANTHER" id="PTHR10774">
    <property type="entry name" value="EXTENDED SYNAPTOTAGMIN-RELATED"/>
    <property type="match status" value="1"/>
</dbReference>
<dbReference type="CDD" id="cd21677">
    <property type="entry name" value="SMP_SYT"/>
    <property type="match status" value="1"/>
</dbReference>
<dbReference type="SMART" id="SM00239">
    <property type="entry name" value="C2"/>
    <property type="match status" value="2"/>
</dbReference>
<evidence type="ECO:0000259" key="14">
    <source>
        <dbReference type="PROSITE" id="PS50004"/>
    </source>
</evidence>
<dbReference type="PANTHER" id="PTHR10774:SF190">
    <property type="entry name" value="C2 CALCIUM_LIPID-BINDING ENDONUCLEASE_EXONUCLEASE_PHOSPHATASE-RELATED"/>
    <property type="match status" value="1"/>
</dbReference>
<evidence type="ECO:0000313" key="16">
    <source>
        <dbReference type="EMBL" id="CAD8430001.1"/>
    </source>
</evidence>
<evidence type="ECO:0008006" key="17">
    <source>
        <dbReference type="Google" id="ProtNLM"/>
    </source>
</evidence>
<dbReference type="Gene3D" id="2.60.40.150">
    <property type="entry name" value="C2 domain"/>
    <property type="match status" value="2"/>
</dbReference>
<evidence type="ECO:0000256" key="4">
    <source>
        <dbReference type="ARBA" id="ARBA00022692"/>
    </source>
</evidence>
<dbReference type="GO" id="GO:0005783">
    <property type="term" value="C:endoplasmic reticulum"/>
    <property type="evidence" value="ECO:0007669"/>
    <property type="project" value="TreeGrafter"/>
</dbReference>
<feature type="transmembrane region" description="Helical" evidence="13">
    <location>
        <begin position="266"/>
        <end position="287"/>
    </location>
</feature>
<dbReference type="SUPFAM" id="SSF49562">
    <property type="entry name" value="C2 domain (Calcium/lipid-binding domain, CaLB)"/>
    <property type="match status" value="2"/>
</dbReference>
<feature type="domain" description="SMP-LTD" evidence="15">
    <location>
        <begin position="419"/>
        <end position="604"/>
    </location>
</feature>
<dbReference type="InterPro" id="IPR031468">
    <property type="entry name" value="SMP_LBD"/>
</dbReference>
<dbReference type="GO" id="GO:0016020">
    <property type="term" value="C:membrane"/>
    <property type="evidence" value="ECO:0007669"/>
    <property type="project" value="UniProtKB-SubCell"/>
</dbReference>
<dbReference type="CDD" id="cd00030">
    <property type="entry name" value="C2"/>
    <property type="match status" value="2"/>
</dbReference>
<reference evidence="16" key="1">
    <citation type="submission" date="2021-01" db="EMBL/GenBank/DDBJ databases">
        <authorList>
            <person name="Corre E."/>
            <person name="Pelletier E."/>
            <person name="Niang G."/>
            <person name="Scheremetjew M."/>
            <person name="Finn R."/>
            <person name="Kale V."/>
            <person name="Holt S."/>
            <person name="Cochrane G."/>
            <person name="Meng A."/>
            <person name="Brown T."/>
            <person name="Cohen L."/>
        </authorList>
    </citation>
    <scope>NUCLEOTIDE SEQUENCE</scope>
    <source>
        <strain evidence="16">CCAC1681</strain>
    </source>
</reference>
<protein>
    <recommendedName>
        <fullName evidence="17">Plant synaptotagmin</fullName>
    </recommendedName>
</protein>
<dbReference type="Pfam" id="PF00168">
    <property type="entry name" value="C2"/>
    <property type="match status" value="2"/>
</dbReference>
<feature type="transmembrane region" description="Helical" evidence="13">
    <location>
        <begin position="221"/>
        <end position="246"/>
    </location>
</feature>
<evidence type="ECO:0000256" key="7">
    <source>
        <dbReference type="ARBA" id="ARBA00022837"/>
    </source>
</evidence>
<keyword evidence="7" id="KW-0106">Calcium</keyword>
<evidence type="ECO:0000256" key="2">
    <source>
        <dbReference type="ARBA" id="ARBA00006996"/>
    </source>
</evidence>
<evidence type="ECO:0000256" key="13">
    <source>
        <dbReference type="SAM" id="Phobius"/>
    </source>
</evidence>
<name>A0A7S0CQ54_MICPS</name>
<keyword evidence="11 13" id="KW-0472">Membrane</keyword>
<evidence type="ECO:0000256" key="6">
    <source>
        <dbReference type="ARBA" id="ARBA00022737"/>
    </source>
</evidence>
<sequence>MARSAPKKRKGVYHRTMVWLGWRRDKDGNLIPDAREKDGKSSSKRKAPKAPSKTYDDDFGAAWTDNTVAKMIVDEVEAMMAKHALAPKPPPPPILPKTYEHDPPLKPFERRPKPARWMEAPDVSAAINVRSPKDTFVTSKHATSKHVKCDPTDPNAKPPLAERDFHKYPPGAGVVYGGPSFGKYAKQPTSSSSGSGGVSVGDERVDESDSQRAKKVKSASLHTLSAASNAAQFCVVVIALSFAPLLADLARSVMRPESKTVVAASLLRWALTAGATLAMGFVAFTVCRKPFARWLMRVATKTGVSEEGANVAAVGIAFFTGLMGAALTQAAASAIKWLLRGRGWNVFVSSVLLATLTPMYMEWRKRRRALLKRALTACYDVEKSPEGLAALMGAPDAKRDPSAFVMGVSESPGWARFREDELADWLNAFLARLWPFVNRSVCALVRAQVEPLLEEHRPSTFKRIHFEKLDLGVEPIRVNAVRWVGERSDGMGASIELDLAWSGRAKIQLDADTYVGTKIAIGVKDVEAYTKAVVTLQPLTPTLCPFGGLMITLSEKPTLEFDVDLPLGLEGTVSSSIQDWLETLVENILETTLVWPERLVVPVADPEQLVTLPDGSTKTHQWYVENVLKLRDVGLVCLRVVRAENVVGTDVLSKADARVRAKTKGLRWTYTDVVNNSNDPVFNQTLYVLVDDPNERFLTIGVQDADGAEQGGFGRDALIAETKVGLSEFASRPHATIERWIEFPQTAKRNAAKKSRPPMRVLCEVTYVPFDLDGTNDSSAKNTHVSESNMGLVGVGMLTARVLRGVGLKGADNGGKSSDPFCKLAMRKANVGSSSSGSPSKKDLIRHKTRTCEKTLDPEWNESFEFVGVRADSALVVDVFDRDKGYVAGSSKESLGSFEVQPLKDIVAFAGKRRAGMEKTSVTRTFALKGDASVKGGIEMELTWQPFATE</sequence>
<evidence type="ECO:0000259" key="15">
    <source>
        <dbReference type="PROSITE" id="PS51847"/>
    </source>
</evidence>
<evidence type="ECO:0000256" key="9">
    <source>
        <dbReference type="ARBA" id="ARBA00023055"/>
    </source>
</evidence>
<feature type="domain" description="C2" evidence="14">
    <location>
        <begin position="613"/>
        <end position="741"/>
    </location>
</feature>
<dbReference type="AlphaFoldDB" id="A0A7S0CQ54"/>
<dbReference type="InterPro" id="IPR035892">
    <property type="entry name" value="C2_domain_sf"/>
</dbReference>
<feature type="region of interest" description="Disordered" evidence="12">
    <location>
        <begin position="27"/>
        <end position="60"/>
    </location>
</feature>
<feature type="region of interest" description="Disordered" evidence="12">
    <location>
        <begin position="84"/>
        <end position="115"/>
    </location>
</feature>
<keyword evidence="4 13" id="KW-0812">Transmembrane</keyword>
<keyword evidence="6" id="KW-0677">Repeat</keyword>
<keyword evidence="5" id="KW-0479">Metal-binding</keyword>
<gene>
    <name evidence="16" type="ORF">MSP1401_LOCUS685</name>
</gene>
<evidence type="ECO:0000256" key="12">
    <source>
        <dbReference type="SAM" id="MobiDB-lite"/>
    </source>
</evidence>
<feature type="compositionally biased region" description="Basic and acidic residues" evidence="12">
    <location>
        <begin position="98"/>
        <end position="112"/>
    </location>
</feature>
<dbReference type="GO" id="GO:0046872">
    <property type="term" value="F:metal ion binding"/>
    <property type="evidence" value="ECO:0007669"/>
    <property type="project" value="UniProtKB-KW"/>
</dbReference>
<evidence type="ECO:0000256" key="11">
    <source>
        <dbReference type="ARBA" id="ARBA00023136"/>
    </source>
</evidence>
<dbReference type="Pfam" id="PF17047">
    <property type="entry name" value="SMP_LBD"/>
    <property type="match status" value="1"/>
</dbReference>